<name>A0A1V1P165_9BACT</name>
<proteinExistence type="predicted"/>
<protein>
    <recommendedName>
        <fullName evidence="3">RapA2 cadherin-like domain-containing protein</fullName>
    </recommendedName>
</protein>
<dbReference type="Gene3D" id="2.60.40.680">
    <property type="match status" value="1"/>
</dbReference>
<dbReference type="GO" id="GO:0030246">
    <property type="term" value="F:carbohydrate binding"/>
    <property type="evidence" value="ECO:0007669"/>
    <property type="project" value="InterPro"/>
</dbReference>
<gene>
    <name evidence="1" type="ORF">OMM_04494</name>
</gene>
<accession>A0A1V1P165</accession>
<evidence type="ECO:0008006" key="3">
    <source>
        <dbReference type="Google" id="ProtNLM"/>
    </source>
</evidence>
<dbReference type="SUPFAM" id="SSF49384">
    <property type="entry name" value="Carbohydrate-binding domain"/>
    <property type="match status" value="1"/>
</dbReference>
<organism evidence="1 2">
    <name type="scientific">Candidatus Magnetoglobus multicellularis str. Araruama</name>
    <dbReference type="NCBI Taxonomy" id="890399"/>
    <lineage>
        <taxon>Bacteria</taxon>
        <taxon>Pseudomonadati</taxon>
        <taxon>Thermodesulfobacteriota</taxon>
        <taxon>Desulfobacteria</taxon>
        <taxon>Desulfobacterales</taxon>
        <taxon>Desulfobacteraceae</taxon>
        <taxon>Candidatus Magnetoglobus</taxon>
    </lineage>
</organism>
<comment type="caution">
    <text evidence="1">The sequence shown here is derived from an EMBL/GenBank/DDBJ whole genome shotgun (WGS) entry which is preliminary data.</text>
</comment>
<evidence type="ECO:0000313" key="2">
    <source>
        <dbReference type="Proteomes" id="UP000189670"/>
    </source>
</evidence>
<dbReference type="Pfam" id="PF17963">
    <property type="entry name" value="Big_9"/>
    <property type="match status" value="1"/>
</dbReference>
<reference evidence="2" key="1">
    <citation type="submission" date="2012-11" db="EMBL/GenBank/DDBJ databases">
        <authorList>
            <person name="Lucero-Rivera Y.E."/>
            <person name="Tovar-Ramirez D."/>
        </authorList>
    </citation>
    <scope>NUCLEOTIDE SEQUENCE [LARGE SCALE GENOMIC DNA]</scope>
    <source>
        <strain evidence="2">Araruama</strain>
    </source>
</reference>
<sequence>MDSLKEVLDSIDGKYDIIRNYDANKFQYFDPNVPSFFNTLHYLAAGYGYWIHMNDAGTLILSGALANPSDSLTLNEGWNLIGCWSQDAYYNSNLPPTVDLPAQVNLVKRSQLIDVLQAVHGKYSIVKSIDANGSEFIYDVNVPSFLNSLHYFIGPGYGYWIKMNEPALFNYSSFSVNEKYQHIYLIPGDIDTSIGETFTLSVMYHVRDGNKNLSGVGIRIHYDSSRLSYINCTNIAPQNVSTPIEKAEEPMNSDLDPDTDRMLIIAWADSNDGFPGQELPYKLADITFQVKTDVMPGNTSINTGFTAVASGYDVESENAVVHIASTPEDHADHFIFSAPSINRTMVIYGDVFTIDDEVSEIGDEIAVFNQEGTMCGHYVITHPGYFILIVYGNDLYSSEDEGANTREDLVFKVWDASDDVEITLDNTMFIQKDVFDKSAIENVPPRFEEITRGMGIAAVTLPSIEQIGRWFTLEDKAADFSFHTFDTNNDYSNLSIIVKTFCPDVISSLSYTQNNQQSLQTFSIIPVENQYGTCPIAITVTDYQSTLSESFMLSIYAVDDPPEILAIPDQKITDDTLISEIDFLVNDIDSDPGNIQISAKVSNPIIVPESNIFIDGDHTNRHLRIYPTTREMGNVLITITAVSNHLTDTTTFTLAFNTPPESKDSAIKLDEDESLNIPLSANDTQNDPLTYTIVEFPKHGTLIHNNADKIVAYKPFPDYHGLDIFSFKANDGYADSNIAQIVLTIKSINDPPVARDLTFQTSENTVCPIFSLIQMLMAIF</sequence>
<dbReference type="AlphaFoldDB" id="A0A1V1P165"/>
<dbReference type="Proteomes" id="UP000189670">
    <property type="component" value="Unassembled WGS sequence"/>
</dbReference>
<dbReference type="Gene3D" id="2.60.40.2810">
    <property type="match status" value="1"/>
</dbReference>
<dbReference type="EMBL" id="ATBP01000909">
    <property type="protein sequence ID" value="ETR68561.1"/>
    <property type="molecule type" value="Genomic_DNA"/>
</dbReference>
<dbReference type="InterPro" id="IPR008965">
    <property type="entry name" value="CBM2/CBM3_carb-bd_dom_sf"/>
</dbReference>
<evidence type="ECO:0000313" key="1">
    <source>
        <dbReference type="EMBL" id="ETR68561.1"/>
    </source>
</evidence>